<evidence type="ECO:0000256" key="2">
    <source>
        <dbReference type="ARBA" id="ARBA00022729"/>
    </source>
</evidence>
<dbReference type="InterPro" id="IPR028082">
    <property type="entry name" value="Peripla_BP_I"/>
</dbReference>
<feature type="domain" description="Leucine-binding protein" evidence="4">
    <location>
        <begin position="273"/>
        <end position="576"/>
    </location>
</feature>
<dbReference type="InterPro" id="IPR028081">
    <property type="entry name" value="Leu-bd"/>
</dbReference>
<gene>
    <name evidence="5" type="ORF">KTA_13530</name>
</gene>
<dbReference type="AlphaFoldDB" id="A0A455T685"/>
<sequence>MSRRLAQVIVLLALIVILCLFCYKASGSAQLTTFIGLASGIIGIVLQFHEARGGLIRLLKALREDLATLLAQTRFWVIVTAMLLLVFIGWNILPRVWPHTPATPGCSLPRNNLAGSAYIGVTSAPDGQLIGISDGSAILDRNLPDLARKQEAAQLYQAGNLSEAQSLWQNATEQVTNDAEAHIYAENVTVEQSGLPAVTLVVATRFTPQYLGGARDILQGAYIAQRIFNETHTLRVRLLLANAGSSDAAQVTCQIIRAAGATAPSSGAGPLVGIIGWELSRDVSESVTLVDEAHLPMLSPTASGNDLRNLPYFARIAPPDALQGEDAALYARQTLGAHRVALFEDPRDKYSQSLASSFRLAFEDAEHKVTATEEYRVGQPDNLPYLLLQALHTQPDLIYFAGYSADVSVLLEALPPCQPPAERATVACPLVLGGDALYIYGNYAQEARPVFRSGRLYFTAFAFPDEWQGQALPQMQTFLQTYAASFGPQPPGRSPYGYTRPDADSMLAYDAVSVLAEACYRLFQENQPLTGARVQRALLQISGGQAWQGITGMIAFGSDGNVLNKPVLLLHLDQAGHTQVKRVWGCLLRERCSA</sequence>
<keyword evidence="3" id="KW-1133">Transmembrane helix</keyword>
<keyword evidence="3" id="KW-0812">Transmembrane</keyword>
<accession>A0A455T685</accession>
<dbReference type="Gene3D" id="3.40.50.2300">
    <property type="match status" value="2"/>
</dbReference>
<comment type="similarity">
    <text evidence="1">Belongs to the leucine-binding protein family.</text>
</comment>
<protein>
    <recommendedName>
        <fullName evidence="4">Leucine-binding protein domain-containing protein</fullName>
    </recommendedName>
</protein>
<keyword evidence="3" id="KW-0472">Membrane</keyword>
<dbReference type="PANTHER" id="PTHR30483:SF6">
    <property type="entry name" value="PERIPLASMIC BINDING PROTEIN OF ABC TRANSPORTER FOR NATURAL AMINO ACIDS"/>
    <property type="match status" value="1"/>
</dbReference>
<proteinExistence type="inferred from homology"/>
<keyword evidence="2" id="KW-0732">Signal</keyword>
<feature type="transmembrane region" description="Helical" evidence="3">
    <location>
        <begin position="75"/>
        <end position="93"/>
    </location>
</feature>
<dbReference type="SUPFAM" id="SSF53822">
    <property type="entry name" value="Periplasmic binding protein-like I"/>
    <property type="match status" value="1"/>
</dbReference>
<evidence type="ECO:0000256" key="3">
    <source>
        <dbReference type="SAM" id="Phobius"/>
    </source>
</evidence>
<dbReference type="InterPro" id="IPR051010">
    <property type="entry name" value="BCAA_transport"/>
</dbReference>
<name>A0A455T685_9CHLR</name>
<reference evidence="5" key="1">
    <citation type="submission" date="2018-12" db="EMBL/GenBank/DDBJ databases">
        <title>Novel natural products biosynthetic potential of the class Ktedonobacteria.</title>
        <authorList>
            <person name="Zheng Y."/>
            <person name="Saitou A."/>
            <person name="Wang C.M."/>
            <person name="Toyoda A."/>
            <person name="Minakuchi Y."/>
            <person name="Sekiguchi Y."/>
            <person name="Ueda K."/>
            <person name="Takano H."/>
            <person name="Sakai Y."/>
            <person name="Yokota A."/>
            <person name="Yabe S."/>
        </authorList>
    </citation>
    <scope>NUCLEOTIDE SEQUENCE</scope>
    <source>
        <strain evidence="5">A3-2</strain>
    </source>
</reference>
<dbReference type="EMBL" id="AP019377">
    <property type="protein sequence ID" value="BBH93154.1"/>
    <property type="molecule type" value="Genomic_DNA"/>
</dbReference>
<dbReference type="Pfam" id="PF13458">
    <property type="entry name" value="Peripla_BP_6"/>
    <property type="match status" value="1"/>
</dbReference>
<dbReference type="PANTHER" id="PTHR30483">
    <property type="entry name" value="LEUCINE-SPECIFIC-BINDING PROTEIN"/>
    <property type="match status" value="1"/>
</dbReference>
<evidence type="ECO:0000259" key="4">
    <source>
        <dbReference type="Pfam" id="PF13458"/>
    </source>
</evidence>
<organism evidence="5">
    <name type="scientific">Thermogemmatispora argillosa</name>
    <dbReference type="NCBI Taxonomy" id="2045280"/>
    <lineage>
        <taxon>Bacteria</taxon>
        <taxon>Bacillati</taxon>
        <taxon>Chloroflexota</taxon>
        <taxon>Ktedonobacteria</taxon>
        <taxon>Thermogemmatisporales</taxon>
        <taxon>Thermogemmatisporaceae</taxon>
        <taxon>Thermogemmatispora</taxon>
    </lineage>
</organism>
<feature type="transmembrane region" description="Helical" evidence="3">
    <location>
        <begin position="34"/>
        <end position="55"/>
    </location>
</feature>
<evidence type="ECO:0000256" key="1">
    <source>
        <dbReference type="ARBA" id="ARBA00010062"/>
    </source>
</evidence>
<evidence type="ECO:0000313" key="5">
    <source>
        <dbReference type="EMBL" id="BBH93154.1"/>
    </source>
</evidence>